<comment type="caution">
    <text evidence="2">The sequence shown here is derived from an EMBL/GenBank/DDBJ whole genome shotgun (WGS) entry which is preliminary data.</text>
</comment>
<sequence length="295" mass="31114">MLDEHIRTALAVTRANGAPPLAVLLGMGPVWPTEAAVELRYSPDRPRPAVPLGMPDAAMLADFALAAALRTRYAGGQSIPTVSLTVQLSEPVVPADLRVRAWPGEPADGLADARGELVSGDRVVGSALGSFVVRDTAEKARTLPWTRRWEAPSVDPIPAEGLTEQERAVLRDLLRAAETPDGDRSWIERLLELSRNGAGWRPSSAMFNRGGTVQGGVIFALAHAAACSAVPVDGPLRMVSGHVAFAAPAGTGAPITPAASLSHATRRTYFARSELRQADRTIAVGDFVLRSAGRG</sequence>
<evidence type="ECO:0000313" key="2">
    <source>
        <dbReference type="EMBL" id="GAA5151444.1"/>
    </source>
</evidence>
<proteinExistence type="predicted"/>
<evidence type="ECO:0000313" key="3">
    <source>
        <dbReference type="Proteomes" id="UP001428817"/>
    </source>
</evidence>
<feature type="domain" description="Acyl-CoA thioesterase-like N-terminal HotDog" evidence="1">
    <location>
        <begin position="209"/>
        <end position="284"/>
    </location>
</feature>
<reference evidence="3" key="1">
    <citation type="journal article" date="2019" name="Int. J. Syst. Evol. Microbiol.">
        <title>The Global Catalogue of Microorganisms (GCM) 10K type strain sequencing project: providing services to taxonomists for standard genome sequencing and annotation.</title>
        <authorList>
            <consortium name="The Broad Institute Genomics Platform"/>
            <consortium name="The Broad Institute Genome Sequencing Center for Infectious Disease"/>
            <person name="Wu L."/>
            <person name="Ma J."/>
        </authorList>
    </citation>
    <scope>NUCLEOTIDE SEQUENCE [LARGE SCALE GENOMIC DNA]</scope>
    <source>
        <strain evidence="3">JCM 18303</strain>
    </source>
</reference>
<dbReference type="Proteomes" id="UP001428817">
    <property type="component" value="Unassembled WGS sequence"/>
</dbReference>
<keyword evidence="3" id="KW-1185">Reference proteome</keyword>
<evidence type="ECO:0000259" key="1">
    <source>
        <dbReference type="Pfam" id="PF13622"/>
    </source>
</evidence>
<protein>
    <recommendedName>
        <fullName evidence="1">Acyl-CoA thioesterase-like N-terminal HotDog domain-containing protein</fullName>
    </recommendedName>
</protein>
<dbReference type="EMBL" id="BAABJP010000007">
    <property type="protein sequence ID" value="GAA5151444.1"/>
    <property type="molecule type" value="Genomic_DNA"/>
</dbReference>
<name>A0ABP9PU20_9PSEU</name>
<dbReference type="Gene3D" id="3.10.129.10">
    <property type="entry name" value="Hotdog Thioesterase"/>
    <property type="match status" value="2"/>
</dbReference>
<dbReference type="RefSeq" id="WP_185066681.1">
    <property type="nucleotide sequence ID" value="NZ_BAABJP010000007.1"/>
</dbReference>
<gene>
    <name evidence="2" type="ORF">GCM10023321_18540</name>
</gene>
<dbReference type="Pfam" id="PF13622">
    <property type="entry name" value="4HBT_3"/>
    <property type="match status" value="1"/>
</dbReference>
<dbReference type="SUPFAM" id="SSF54637">
    <property type="entry name" value="Thioesterase/thiol ester dehydrase-isomerase"/>
    <property type="match status" value="2"/>
</dbReference>
<organism evidence="2 3">
    <name type="scientific">Pseudonocardia eucalypti</name>
    <dbReference type="NCBI Taxonomy" id="648755"/>
    <lineage>
        <taxon>Bacteria</taxon>
        <taxon>Bacillati</taxon>
        <taxon>Actinomycetota</taxon>
        <taxon>Actinomycetes</taxon>
        <taxon>Pseudonocardiales</taxon>
        <taxon>Pseudonocardiaceae</taxon>
        <taxon>Pseudonocardia</taxon>
    </lineage>
</organism>
<dbReference type="InterPro" id="IPR029069">
    <property type="entry name" value="HotDog_dom_sf"/>
</dbReference>
<accession>A0ABP9PU20</accession>
<dbReference type="InterPro" id="IPR049449">
    <property type="entry name" value="TesB_ACOT8-like_N"/>
</dbReference>